<proteinExistence type="predicted"/>
<feature type="region of interest" description="Disordered" evidence="2">
    <location>
        <begin position="19"/>
        <end position="39"/>
    </location>
</feature>
<sequence>MKGLMEFLAKAKLVDLSEDERTLSPSAREAITDSPEGAAAEAPVAPLPVLEGGIDEAVVLEDIFALAAVSPSPFPAEKLLRLLDGLRAMDAATRKTAVLAMDAAEDSWQISDPLLDAQRKIAALEAYKKRLAAQVAATEEQVSARIVEGKASLERAIAEIRAQISELEQLLEREVARAAQETTNLEGGLRATREAAARELRRMDKEIERFAEIPASFSQPV</sequence>
<protein>
    <submittedName>
        <fullName evidence="3">Methyl-accepting chemotaxis protein</fullName>
    </submittedName>
</protein>
<dbReference type="Gene3D" id="3.40.190.10">
    <property type="entry name" value="Periplasmic binding protein-like II"/>
    <property type="match status" value="1"/>
</dbReference>
<evidence type="ECO:0000313" key="3">
    <source>
        <dbReference type="EMBL" id="MBK6974408.1"/>
    </source>
</evidence>
<name>A0A9D7HN39_9PROT</name>
<dbReference type="Proteomes" id="UP000807785">
    <property type="component" value="Unassembled WGS sequence"/>
</dbReference>
<feature type="coiled-coil region" evidence="1">
    <location>
        <begin position="114"/>
        <end position="213"/>
    </location>
</feature>
<dbReference type="EMBL" id="JADJEV010000004">
    <property type="protein sequence ID" value="MBK6974408.1"/>
    <property type="molecule type" value="Genomic_DNA"/>
</dbReference>
<evidence type="ECO:0000256" key="1">
    <source>
        <dbReference type="SAM" id="Coils"/>
    </source>
</evidence>
<reference evidence="3" key="1">
    <citation type="submission" date="2020-10" db="EMBL/GenBank/DDBJ databases">
        <title>Connecting structure to function with the recovery of over 1000 high-quality activated sludge metagenome-assembled genomes encoding full-length rRNA genes using long-read sequencing.</title>
        <authorList>
            <person name="Singleton C.M."/>
            <person name="Petriglieri F."/>
            <person name="Kristensen J.M."/>
            <person name="Kirkegaard R.H."/>
            <person name="Michaelsen T.Y."/>
            <person name="Andersen M.H."/>
            <person name="Karst S.M."/>
            <person name="Dueholm M.S."/>
            <person name="Nielsen P.H."/>
            <person name="Albertsen M."/>
        </authorList>
    </citation>
    <scope>NUCLEOTIDE SEQUENCE</scope>
    <source>
        <strain evidence="3">Bjer_18-Q3-R1-45_BAT3C.347</strain>
    </source>
</reference>
<dbReference type="AlphaFoldDB" id="A0A9D7HN39"/>
<gene>
    <name evidence="3" type="ORF">IPH26_16165</name>
</gene>
<comment type="caution">
    <text evidence="3">The sequence shown here is derived from an EMBL/GenBank/DDBJ whole genome shotgun (WGS) entry which is preliminary data.</text>
</comment>
<organism evidence="3 4">
    <name type="scientific">Candidatus Methylophosphatis roskildensis</name>
    <dbReference type="NCBI Taxonomy" id="2899263"/>
    <lineage>
        <taxon>Bacteria</taxon>
        <taxon>Pseudomonadati</taxon>
        <taxon>Pseudomonadota</taxon>
        <taxon>Betaproteobacteria</taxon>
        <taxon>Nitrosomonadales</taxon>
        <taxon>Sterolibacteriaceae</taxon>
        <taxon>Candidatus Methylophosphatis</taxon>
    </lineage>
</organism>
<evidence type="ECO:0000313" key="4">
    <source>
        <dbReference type="Proteomes" id="UP000807785"/>
    </source>
</evidence>
<accession>A0A9D7HN39</accession>
<evidence type="ECO:0000256" key="2">
    <source>
        <dbReference type="SAM" id="MobiDB-lite"/>
    </source>
</evidence>
<keyword evidence="1" id="KW-0175">Coiled coil</keyword>